<feature type="coiled-coil region" evidence="7">
    <location>
        <begin position="420"/>
        <end position="447"/>
    </location>
</feature>
<dbReference type="SUPFAM" id="SSF82693">
    <property type="entry name" value="Multidrug efflux transporter AcrB pore domain, PN1, PN2, PC1 and PC2 subdomains"/>
    <property type="match status" value="2"/>
</dbReference>
<organism evidence="9 10">
    <name type="scientific">Candidatus Obscuribacter phosphatis</name>
    <dbReference type="NCBI Taxonomy" id="1906157"/>
    <lineage>
        <taxon>Bacteria</taxon>
        <taxon>Bacillati</taxon>
        <taxon>Candidatus Melainabacteria</taxon>
        <taxon>Candidatus Obscuribacterales</taxon>
        <taxon>Candidatus Obscuribacteraceae</taxon>
        <taxon>Candidatus Obscuribacter</taxon>
    </lineage>
</organism>
<feature type="transmembrane region" description="Helical" evidence="8">
    <location>
        <begin position="26"/>
        <end position="48"/>
    </location>
</feature>
<dbReference type="PANTHER" id="PTHR32063">
    <property type="match status" value="1"/>
</dbReference>
<evidence type="ECO:0000313" key="10">
    <source>
        <dbReference type="Proteomes" id="UP000664277"/>
    </source>
</evidence>
<feature type="transmembrane region" description="Helical" evidence="8">
    <location>
        <begin position="884"/>
        <end position="903"/>
    </location>
</feature>
<dbReference type="EMBL" id="JAFLCK010000052">
    <property type="protein sequence ID" value="MBN8662753.1"/>
    <property type="molecule type" value="Genomic_DNA"/>
</dbReference>
<feature type="transmembrane region" description="Helical" evidence="8">
    <location>
        <begin position="375"/>
        <end position="395"/>
    </location>
</feature>
<protein>
    <submittedName>
        <fullName evidence="9">Efflux RND transporter permease subunit</fullName>
    </submittedName>
</protein>
<feature type="transmembrane region" description="Helical" evidence="8">
    <location>
        <begin position="457"/>
        <end position="477"/>
    </location>
</feature>
<evidence type="ECO:0000256" key="7">
    <source>
        <dbReference type="SAM" id="Coils"/>
    </source>
</evidence>
<feature type="transmembrane region" description="Helical" evidence="8">
    <location>
        <begin position="537"/>
        <end position="562"/>
    </location>
</feature>
<proteinExistence type="predicted"/>
<feature type="transmembrane region" description="Helical" evidence="8">
    <location>
        <begin position="984"/>
        <end position="1007"/>
    </location>
</feature>
<feature type="transmembrane region" description="Helical" evidence="8">
    <location>
        <begin position="401"/>
        <end position="424"/>
    </location>
</feature>
<keyword evidence="5 8" id="KW-1133">Transmembrane helix</keyword>
<feature type="transmembrane region" description="Helical" evidence="8">
    <location>
        <begin position="910"/>
        <end position="929"/>
    </location>
</feature>
<accession>A0A8J7PIM6</accession>
<comment type="caution">
    <text evidence="9">The sequence shown here is derived from an EMBL/GenBank/DDBJ whole genome shotgun (WGS) entry which is preliminary data.</text>
</comment>
<evidence type="ECO:0000256" key="3">
    <source>
        <dbReference type="ARBA" id="ARBA00022475"/>
    </source>
</evidence>
<reference evidence="9" key="1">
    <citation type="submission" date="2021-02" db="EMBL/GenBank/DDBJ databases">
        <title>Genome-Resolved Metagenomics of a Microbial Community Performing Photosynthetic Biological Nutrient Removal.</title>
        <authorList>
            <person name="Mcdaniel E.A."/>
        </authorList>
    </citation>
    <scope>NUCLEOTIDE SEQUENCE</scope>
    <source>
        <strain evidence="9">UWPOB_OBS1</strain>
    </source>
</reference>
<gene>
    <name evidence="9" type="ORF">J0M35_20460</name>
</gene>
<dbReference type="GO" id="GO:0005886">
    <property type="term" value="C:plasma membrane"/>
    <property type="evidence" value="ECO:0007669"/>
    <property type="project" value="UniProtKB-SubCell"/>
</dbReference>
<keyword evidence="3" id="KW-1003">Cell membrane</keyword>
<dbReference type="Gene3D" id="1.20.1640.10">
    <property type="entry name" value="Multidrug efflux transporter AcrB transmembrane domain"/>
    <property type="match status" value="2"/>
</dbReference>
<dbReference type="Gene3D" id="3.30.70.1320">
    <property type="entry name" value="Multidrug efflux transporter AcrB pore domain like"/>
    <property type="match status" value="1"/>
</dbReference>
<dbReference type="Proteomes" id="UP000664277">
    <property type="component" value="Unassembled WGS sequence"/>
</dbReference>
<feature type="transmembrane region" description="Helical" evidence="8">
    <location>
        <begin position="489"/>
        <end position="516"/>
    </location>
</feature>
<sequence>MKADKRPSIPDGPLEKLVGFALNKRLFSLFVSIALLLAGLWAFFSIAIDAVPDISNIQVTVTTTARGLAPGEVEQYITYPVELALQSMPKLHLQRSISKYALSQVTAVFEDGTDIYWARQQVSERLKSAQGQMPPNNDVSINLGPIATGLGEIYQFELRGPGYSLMQLREILDWQVIPALKTVPGIDEVQSMGGEAKEYQIWLKPERLHGYEVTPSEVCTALRNSNANTGGGYVVEQSDQILLRAQGLLASTKDIENVLIKRSQNGAVRIKDLAEVKIGKMLPQSIVTAGGKGETVIGIVIMRKGENSRELVGRIKKEIELLKPTLPENIQIVPFYDRGDLVDHTIETVKDNLMHGALLVLVVLFLLLGNWRGGLVAATAIPLSLAGSLLFLNLSGVSANLLSLGAVDFGILIDGSVVMVENILRRLHAAKQNADGAEETLNTQNRLGTIAAAAKEVATPVFAAVTIITVVYLPILGLPGVAGKTFQPMALTVVFGLITALFVALFVTPSLSYFLLEKQVQEKEAFLMRLMNRPYRKLLLAAVKRPSATALTALAVFVGSLLCLPHLGSEFIPVLREGSLVLGLTRPVSGSLATAAAQTTMIEKAILENKYVETVVSRTGRSEIAFDPMGPDESDVFVIFKPKWQWPPNYTQQDLETAINKKLKESIPGLIYSMSQPIEQRMNELVAGARSDVAVRVFGSDLDKLKEIGNEIGARIAKIDGCADLKLEQTSGLPVVSAKLNQTALAAYGVFASDALNTVAAAVDGLVVGTIYEGKPRFPLTVRFEPDCLKTADDIAELPVAARDGTLVPLRQIAKVERDLTSAQIAHHQGNRTYMVQFNVRGRDLGSFVAEAQKDISANIKLPSGYHIEWGGQFENMRIAQERLFILVPVSLLLIFALLFMLYNDLKPGLLIFTNIPLAFSGGIVALYLRQMPLSVTAGVGFIALFGVAVLNGVVLVSTIRQFEAAGMQPRQAAVAAARQRLRPVLMTALVASLGFIPMAIATSVGAEVQRPLATVVIAGLITSTALTLLVLPALYPKVCRKRKEPS</sequence>
<evidence type="ECO:0000313" key="9">
    <source>
        <dbReference type="EMBL" id="MBN8662753.1"/>
    </source>
</evidence>
<dbReference type="PANTHER" id="PTHR32063:SF24">
    <property type="entry name" value="CATION EFFLUX SYSTEM (ACRB_ACRD_ACRF FAMILY)"/>
    <property type="match status" value="1"/>
</dbReference>
<keyword evidence="6 8" id="KW-0472">Membrane</keyword>
<dbReference type="SUPFAM" id="SSF82866">
    <property type="entry name" value="Multidrug efflux transporter AcrB transmembrane domain"/>
    <property type="match status" value="2"/>
</dbReference>
<keyword evidence="2" id="KW-0813">Transport</keyword>
<dbReference type="InterPro" id="IPR004763">
    <property type="entry name" value="CusA-like"/>
</dbReference>
<dbReference type="AlphaFoldDB" id="A0A8J7PIM6"/>
<feature type="transmembrane region" description="Helical" evidence="8">
    <location>
        <begin position="352"/>
        <end position="368"/>
    </location>
</feature>
<comment type="subcellular location">
    <subcellularLocation>
        <location evidence="1">Cell membrane</location>
        <topology evidence="1">Multi-pass membrane protein</topology>
    </subcellularLocation>
</comment>
<evidence type="ECO:0000256" key="2">
    <source>
        <dbReference type="ARBA" id="ARBA00022448"/>
    </source>
</evidence>
<dbReference type="Gene3D" id="3.30.70.1430">
    <property type="entry name" value="Multidrug efflux transporter AcrB pore domain"/>
    <property type="match status" value="2"/>
</dbReference>
<dbReference type="Gene3D" id="3.30.70.1440">
    <property type="entry name" value="Multidrug efflux transporter AcrB pore domain"/>
    <property type="match status" value="1"/>
</dbReference>
<name>A0A8J7PIM6_9BACT</name>
<feature type="transmembrane region" description="Helical" evidence="8">
    <location>
        <begin position="1013"/>
        <end position="1036"/>
    </location>
</feature>
<dbReference type="Gene3D" id="3.30.2090.10">
    <property type="entry name" value="Multidrug efflux transporter AcrB TolC docking domain, DN and DC subdomains"/>
    <property type="match status" value="2"/>
</dbReference>
<feature type="transmembrane region" description="Helical" evidence="8">
    <location>
        <begin position="941"/>
        <end position="963"/>
    </location>
</feature>
<dbReference type="InterPro" id="IPR027463">
    <property type="entry name" value="AcrB_DN_DC_subdom"/>
</dbReference>
<dbReference type="NCBIfam" id="TIGR00914">
    <property type="entry name" value="2A0601"/>
    <property type="match status" value="1"/>
</dbReference>
<dbReference type="GO" id="GO:0008324">
    <property type="term" value="F:monoatomic cation transmembrane transporter activity"/>
    <property type="evidence" value="ECO:0007669"/>
    <property type="project" value="InterPro"/>
</dbReference>
<evidence type="ECO:0000256" key="4">
    <source>
        <dbReference type="ARBA" id="ARBA00022692"/>
    </source>
</evidence>
<dbReference type="GO" id="GO:0042910">
    <property type="term" value="F:xenobiotic transmembrane transporter activity"/>
    <property type="evidence" value="ECO:0007669"/>
    <property type="project" value="TreeGrafter"/>
</dbReference>
<keyword evidence="4 8" id="KW-0812">Transmembrane</keyword>
<evidence type="ECO:0000256" key="8">
    <source>
        <dbReference type="SAM" id="Phobius"/>
    </source>
</evidence>
<keyword evidence="7" id="KW-0175">Coiled coil</keyword>
<dbReference type="Pfam" id="PF00873">
    <property type="entry name" value="ACR_tran"/>
    <property type="match status" value="1"/>
</dbReference>
<dbReference type="InterPro" id="IPR001036">
    <property type="entry name" value="Acrflvin-R"/>
</dbReference>
<dbReference type="SUPFAM" id="SSF82714">
    <property type="entry name" value="Multidrug efflux transporter AcrB TolC docking domain, DN and DC subdomains"/>
    <property type="match status" value="2"/>
</dbReference>
<evidence type="ECO:0000256" key="6">
    <source>
        <dbReference type="ARBA" id="ARBA00023136"/>
    </source>
</evidence>
<evidence type="ECO:0000256" key="5">
    <source>
        <dbReference type="ARBA" id="ARBA00022989"/>
    </source>
</evidence>
<evidence type="ECO:0000256" key="1">
    <source>
        <dbReference type="ARBA" id="ARBA00004651"/>
    </source>
</evidence>
<dbReference type="PRINTS" id="PR00702">
    <property type="entry name" value="ACRIFLAVINRP"/>
</dbReference>